<keyword evidence="4" id="KW-0963">Cytoplasm</keyword>
<dbReference type="GO" id="GO:0030145">
    <property type="term" value="F:manganese ion binding"/>
    <property type="evidence" value="ECO:0007669"/>
    <property type="project" value="InterPro"/>
</dbReference>
<reference evidence="13" key="1">
    <citation type="submission" date="2023-07" db="EMBL/GenBank/DDBJ databases">
        <title>Chromosome-level genome assembly of Artemia franciscana.</title>
        <authorList>
            <person name="Jo E."/>
        </authorList>
    </citation>
    <scope>NUCLEOTIDE SEQUENCE</scope>
    <source>
        <tissue evidence="13">Whole body</tissue>
    </source>
</reference>
<dbReference type="EMBL" id="JAVRJZ010000009">
    <property type="protein sequence ID" value="KAK2718929.1"/>
    <property type="molecule type" value="Genomic_DNA"/>
</dbReference>
<dbReference type="GO" id="GO:0000290">
    <property type="term" value="P:deadenylation-dependent decapping of nuclear-transcribed mRNA"/>
    <property type="evidence" value="ECO:0007669"/>
    <property type="project" value="InterPro"/>
</dbReference>
<dbReference type="GO" id="GO:0140933">
    <property type="term" value="F:5'-(N(7)-methylguanosine 5'-triphospho)-[mRNA] hydrolase activity"/>
    <property type="evidence" value="ECO:0007669"/>
    <property type="project" value="UniProtKB-EC"/>
</dbReference>
<dbReference type="FunFam" id="3.90.79.10:FF:000003">
    <property type="entry name" value="M7GpppN-mRNA hydrolase isoform 2"/>
    <property type="match status" value="1"/>
</dbReference>
<dbReference type="GO" id="GO:0000184">
    <property type="term" value="P:nuclear-transcribed mRNA catabolic process, nonsense-mediated decay"/>
    <property type="evidence" value="ECO:0007669"/>
    <property type="project" value="InterPro"/>
</dbReference>
<dbReference type="Pfam" id="PF00293">
    <property type="entry name" value="NUDIX"/>
    <property type="match status" value="1"/>
</dbReference>
<dbReference type="PROSITE" id="PS00893">
    <property type="entry name" value="NUDIX_BOX"/>
    <property type="match status" value="1"/>
</dbReference>
<evidence type="ECO:0000256" key="11">
    <source>
        <dbReference type="SAM" id="MobiDB-lite"/>
    </source>
</evidence>
<comment type="similarity">
    <text evidence="3">Belongs to the Nudix hydrolase family. DCP2 subfamily.</text>
</comment>
<feature type="domain" description="Nudix hydrolase" evidence="12">
    <location>
        <begin position="96"/>
        <end position="229"/>
    </location>
</feature>
<dbReference type="Gene3D" id="3.90.79.10">
    <property type="entry name" value="Nucleoside Triphosphate Pyrophosphohydrolase"/>
    <property type="match status" value="1"/>
</dbReference>
<evidence type="ECO:0000313" key="14">
    <source>
        <dbReference type="Proteomes" id="UP001187531"/>
    </source>
</evidence>
<evidence type="ECO:0000256" key="1">
    <source>
        <dbReference type="ARBA" id="ARBA00001936"/>
    </source>
</evidence>
<dbReference type="CDD" id="cd03672">
    <property type="entry name" value="NUDIX_Dcp2p_Nudt20"/>
    <property type="match status" value="1"/>
</dbReference>
<evidence type="ECO:0000313" key="13">
    <source>
        <dbReference type="EMBL" id="KAK2718930.1"/>
    </source>
</evidence>
<name>A0AA88HVP1_ARTSF</name>
<dbReference type="InterPro" id="IPR044099">
    <property type="entry name" value="Dcp2_NUDIX"/>
</dbReference>
<organism evidence="13 14">
    <name type="scientific">Artemia franciscana</name>
    <name type="common">Brine shrimp</name>
    <name type="synonym">Artemia sanfranciscana</name>
    <dbReference type="NCBI Taxonomy" id="6661"/>
    <lineage>
        <taxon>Eukaryota</taxon>
        <taxon>Metazoa</taxon>
        <taxon>Ecdysozoa</taxon>
        <taxon>Arthropoda</taxon>
        <taxon>Crustacea</taxon>
        <taxon>Branchiopoda</taxon>
        <taxon>Anostraca</taxon>
        <taxon>Artemiidae</taxon>
        <taxon>Artemia</taxon>
    </lineage>
</organism>
<evidence type="ECO:0000256" key="3">
    <source>
        <dbReference type="ARBA" id="ARBA00005279"/>
    </source>
</evidence>
<comment type="catalytic activity">
    <reaction evidence="9">
        <text>a 5'-end (N(7)-methyl 5'-triphosphoguanosine)-ribonucleoside in mRNA + H2O = N(7)-methyl-GDP + a 5'-end phospho-ribonucleoside in mRNA + 2 H(+)</text>
        <dbReference type="Rhea" id="RHEA:67484"/>
        <dbReference type="Rhea" id="RHEA-COMP:15692"/>
        <dbReference type="Rhea" id="RHEA-COMP:17167"/>
        <dbReference type="ChEBI" id="CHEBI:15377"/>
        <dbReference type="ChEBI" id="CHEBI:15378"/>
        <dbReference type="ChEBI" id="CHEBI:63714"/>
        <dbReference type="ChEBI" id="CHEBI:138282"/>
        <dbReference type="ChEBI" id="CHEBI:156461"/>
        <dbReference type="EC" id="3.6.1.62"/>
    </reaction>
    <physiologicalReaction direction="left-to-right" evidence="9">
        <dbReference type="Rhea" id="RHEA:67485"/>
    </physiologicalReaction>
</comment>
<dbReference type="PROSITE" id="PS51462">
    <property type="entry name" value="NUDIX"/>
    <property type="match status" value="1"/>
</dbReference>
<evidence type="ECO:0000256" key="8">
    <source>
        <dbReference type="ARBA" id="ARBA00023211"/>
    </source>
</evidence>
<comment type="subcellular location">
    <subcellularLocation>
        <location evidence="2">Cytoplasm</location>
    </subcellularLocation>
</comment>
<evidence type="ECO:0000256" key="7">
    <source>
        <dbReference type="ARBA" id="ARBA00022884"/>
    </source>
</evidence>
<dbReference type="InterPro" id="IPR007722">
    <property type="entry name" value="DCP2_BoxA"/>
</dbReference>
<evidence type="ECO:0000256" key="5">
    <source>
        <dbReference type="ARBA" id="ARBA00022723"/>
    </source>
</evidence>
<dbReference type="Gene3D" id="1.10.10.1050">
    <property type="entry name" value="Dcp2, box A domain"/>
    <property type="match status" value="1"/>
</dbReference>
<dbReference type="GO" id="GO:0000932">
    <property type="term" value="C:P-body"/>
    <property type="evidence" value="ECO:0007669"/>
    <property type="project" value="TreeGrafter"/>
</dbReference>
<keyword evidence="14" id="KW-1185">Reference proteome</keyword>
<dbReference type="PANTHER" id="PTHR23114:SF17">
    <property type="entry name" value="M7GPPPN-MRNA HYDROLASE"/>
    <property type="match status" value="1"/>
</dbReference>
<evidence type="ECO:0000256" key="4">
    <source>
        <dbReference type="ARBA" id="ARBA00022490"/>
    </source>
</evidence>
<protein>
    <recommendedName>
        <fullName evidence="10">mRNA-decapping enzyme 2</fullName>
    </recommendedName>
</protein>
<evidence type="ECO:0000256" key="6">
    <source>
        <dbReference type="ARBA" id="ARBA00022801"/>
    </source>
</evidence>
<evidence type="ECO:0000259" key="12">
    <source>
        <dbReference type="PROSITE" id="PS51462"/>
    </source>
</evidence>
<evidence type="ECO:0000256" key="10">
    <source>
        <dbReference type="ARBA" id="ARBA00078183"/>
    </source>
</evidence>
<accession>A0AA88HVP1</accession>
<dbReference type="InterPro" id="IPR000086">
    <property type="entry name" value="NUDIX_hydrolase_dom"/>
</dbReference>
<dbReference type="PANTHER" id="PTHR23114">
    <property type="entry name" value="M7GPPPN-MRNA HYDROLASE"/>
    <property type="match status" value="1"/>
</dbReference>
<dbReference type="GO" id="GO:0003723">
    <property type="term" value="F:RNA binding"/>
    <property type="evidence" value="ECO:0007669"/>
    <property type="project" value="UniProtKB-KW"/>
</dbReference>
<proteinExistence type="inferred from homology"/>
<sequence>MITPSLPAELLNDLCARFIINIPEHERNDLVRLCFQVELAHWFFIDRYANEASEYQSLQNIRFKDFTIAIFKHVPFLRPHLSNIDTVLLNWKGYKNTVPTFGGILLDETLTHVLLVQGFSSKGWWSFPKGKVNEEEEPVKCAIREIEEEVGFNCEAIIDPNEYIETSLNDHTTRLYIIPNVPFNTKFQTQTKNEIRHIRWHSLEEIRFVKKDTDKNAPNYYAVYPFMRKLQVWIDRYMEKRRRNRTVSAGDRSCNIPISFGRKPVLPSEGERLRDDKSMHRGSPPVKKSQPTGQQTPGKSTVRKVEKKPTSKKGKLPSSKVEPNLSCAAPSLANFRFDQAAILKCFDFGCAISSFNNPAVVLNNFFF</sequence>
<comment type="caution">
    <text evidence="13">The sequence shown here is derived from an EMBL/GenBank/DDBJ whole genome shotgun (WGS) entry which is preliminary data.</text>
</comment>
<dbReference type="AlphaFoldDB" id="A0AA88HVP1"/>
<dbReference type="SUPFAM" id="SSF140586">
    <property type="entry name" value="Dcp2 domain-like"/>
    <property type="match status" value="1"/>
</dbReference>
<dbReference type="InterPro" id="IPR020084">
    <property type="entry name" value="NUDIX_hydrolase_CS"/>
</dbReference>
<dbReference type="Pfam" id="PF05026">
    <property type="entry name" value="DCP2"/>
    <property type="match status" value="1"/>
</dbReference>
<keyword evidence="7" id="KW-0694">RNA-binding</keyword>
<dbReference type="SMART" id="SM01125">
    <property type="entry name" value="DCP2"/>
    <property type="match status" value="1"/>
</dbReference>
<comment type="cofactor">
    <cofactor evidence="1">
        <name>Mn(2+)</name>
        <dbReference type="ChEBI" id="CHEBI:29035"/>
    </cofactor>
</comment>
<evidence type="ECO:0000256" key="9">
    <source>
        <dbReference type="ARBA" id="ARBA00047661"/>
    </source>
</evidence>
<keyword evidence="5" id="KW-0479">Metal-binding</keyword>
<dbReference type="SUPFAM" id="SSF55811">
    <property type="entry name" value="Nudix"/>
    <property type="match status" value="1"/>
</dbReference>
<keyword evidence="6" id="KW-0378">Hydrolase</keyword>
<gene>
    <name evidence="13" type="ORF">QYM36_006069</name>
</gene>
<dbReference type="InterPro" id="IPR015797">
    <property type="entry name" value="NUDIX_hydrolase-like_dom_sf"/>
</dbReference>
<dbReference type="InterPro" id="IPR036189">
    <property type="entry name" value="DCP2_BoxA_sf"/>
</dbReference>
<feature type="region of interest" description="Disordered" evidence="11">
    <location>
        <begin position="258"/>
        <end position="322"/>
    </location>
</feature>
<keyword evidence="8" id="KW-0464">Manganese</keyword>
<dbReference type="Proteomes" id="UP001187531">
    <property type="component" value="Unassembled WGS sequence"/>
</dbReference>
<evidence type="ECO:0000256" key="2">
    <source>
        <dbReference type="ARBA" id="ARBA00004496"/>
    </source>
</evidence>
<dbReference type="EMBL" id="JAVRJZ010000009">
    <property type="protein sequence ID" value="KAK2718931.1"/>
    <property type="molecule type" value="Genomic_DNA"/>
</dbReference>
<feature type="compositionally biased region" description="Basic and acidic residues" evidence="11">
    <location>
        <begin position="269"/>
        <end position="279"/>
    </location>
</feature>
<feature type="compositionally biased region" description="Polar residues" evidence="11">
    <location>
        <begin position="289"/>
        <end position="299"/>
    </location>
</feature>
<dbReference type="EMBL" id="JAVRJZ010000009">
    <property type="protein sequence ID" value="KAK2718930.1"/>
    <property type="molecule type" value="Genomic_DNA"/>
</dbReference>